<dbReference type="InterPro" id="IPR000835">
    <property type="entry name" value="HTH_MarR-typ"/>
</dbReference>
<protein>
    <submittedName>
        <fullName evidence="5">Transcriptional regulator, MarR family</fullName>
    </submittedName>
</protein>
<dbReference type="PANTHER" id="PTHR33164:SF89">
    <property type="entry name" value="MARR FAMILY REGULATORY PROTEIN"/>
    <property type="match status" value="1"/>
</dbReference>
<name>A0A0K6H1U6_9GAMM</name>
<evidence type="ECO:0000313" key="6">
    <source>
        <dbReference type="Proteomes" id="UP000182598"/>
    </source>
</evidence>
<dbReference type="EMBL" id="CYHB01000002">
    <property type="protein sequence ID" value="CUA84952.1"/>
    <property type="molecule type" value="Genomic_DNA"/>
</dbReference>
<evidence type="ECO:0000313" key="5">
    <source>
        <dbReference type="EMBL" id="CUA84952.1"/>
    </source>
</evidence>
<keyword evidence="3" id="KW-0804">Transcription</keyword>
<reference evidence="6" key="1">
    <citation type="submission" date="2015-08" db="EMBL/GenBank/DDBJ databases">
        <authorList>
            <person name="Varghese N."/>
        </authorList>
    </citation>
    <scope>NUCLEOTIDE SEQUENCE [LARGE SCALE GENOMIC DNA]</scope>
    <source>
        <strain evidence="6">DSM 27808</strain>
    </source>
</reference>
<dbReference type="InterPro" id="IPR023187">
    <property type="entry name" value="Tscrpt_reg_MarR-type_CS"/>
</dbReference>
<dbReference type="RefSeq" id="WP_055438727.1">
    <property type="nucleotide sequence ID" value="NZ_CYHB01000002.1"/>
</dbReference>
<organism evidence="5 6">
    <name type="scientific">Pseudidiomarina woesei</name>
    <dbReference type="NCBI Taxonomy" id="1381080"/>
    <lineage>
        <taxon>Bacteria</taxon>
        <taxon>Pseudomonadati</taxon>
        <taxon>Pseudomonadota</taxon>
        <taxon>Gammaproteobacteria</taxon>
        <taxon>Alteromonadales</taxon>
        <taxon>Idiomarinaceae</taxon>
        <taxon>Pseudidiomarina</taxon>
    </lineage>
</organism>
<sequence>MEKYEELLLALRKVIRATDLYSKQLNKRTGLTAPQLLILREIAAAPEGITASSVAQNITLSPATVSNVIDRLEHRELIHRERSVQDRRRVVLSLTTRGSERLAEAPRPLQEDFIHKFQALADWEQSQLVAGMQRIATMMDAERLDAADVLEVGTYEQQKYRTPKRK</sequence>
<evidence type="ECO:0000256" key="1">
    <source>
        <dbReference type="ARBA" id="ARBA00023015"/>
    </source>
</evidence>
<dbReference type="PROSITE" id="PS50995">
    <property type="entry name" value="HTH_MARR_2"/>
    <property type="match status" value="1"/>
</dbReference>
<dbReference type="SMART" id="SM00347">
    <property type="entry name" value="HTH_MARR"/>
    <property type="match status" value="1"/>
</dbReference>
<dbReference type="GO" id="GO:0003677">
    <property type="term" value="F:DNA binding"/>
    <property type="evidence" value="ECO:0007669"/>
    <property type="project" value="UniProtKB-KW"/>
</dbReference>
<dbReference type="Pfam" id="PF01047">
    <property type="entry name" value="MarR"/>
    <property type="match status" value="1"/>
</dbReference>
<dbReference type="GO" id="GO:0003700">
    <property type="term" value="F:DNA-binding transcription factor activity"/>
    <property type="evidence" value="ECO:0007669"/>
    <property type="project" value="InterPro"/>
</dbReference>
<keyword evidence="1" id="KW-0805">Transcription regulation</keyword>
<keyword evidence="2" id="KW-0238">DNA-binding</keyword>
<dbReference type="PROSITE" id="PS01117">
    <property type="entry name" value="HTH_MARR_1"/>
    <property type="match status" value="1"/>
</dbReference>
<dbReference type="Proteomes" id="UP000182598">
    <property type="component" value="Unassembled WGS sequence"/>
</dbReference>
<proteinExistence type="predicted"/>
<dbReference type="OrthoDB" id="7502947at2"/>
<dbReference type="InterPro" id="IPR036390">
    <property type="entry name" value="WH_DNA-bd_sf"/>
</dbReference>
<evidence type="ECO:0000256" key="2">
    <source>
        <dbReference type="ARBA" id="ARBA00023125"/>
    </source>
</evidence>
<feature type="domain" description="HTH marR-type" evidence="4">
    <location>
        <begin position="4"/>
        <end position="137"/>
    </location>
</feature>
<evidence type="ECO:0000259" key="4">
    <source>
        <dbReference type="PROSITE" id="PS50995"/>
    </source>
</evidence>
<evidence type="ECO:0000256" key="3">
    <source>
        <dbReference type="ARBA" id="ARBA00023163"/>
    </source>
</evidence>
<accession>A0A0K6H1U6</accession>
<dbReference type="PANTHER" id="PTHR33164">
    <property type="entry name" value="TRANSCRIPTIONAL REGULATOR, MARR FAMILY"/>
    <property type="match status" value="1"/>
</dbReference>
<keyword evidence="6" id="KW-1185">Reference proteome</keyword>
<dbReference type="InterPro" id="IPR036388">
    <property type="entry name" value="WH-like_DNA-bd_sf"/>
</dbReference>
<dbReference type="AlphaFoldDB" id="A0A0K6H1U6"/>
<dbReference type="SUPFAM" id="SSF46785">
    <property type="entry name" value="Winged helix' DNA-binding domain"/>
    <property type="match status" value="1"/>
</dbReference>
<gene>
    <name evidence="5" type="ORF">Ga0061064_1064</name>
</gene>
<dbReference type="InterPro" id="IPR039422">
    <property type="entry name" value="MarR/SlyA-like"/>
</dbReference>
<dbReference type="Gene3D" id="1.10.10.10">
    <property type="entry name" value="Winged helix-like DNA-binding domain superfamily/Winged helix DNA-binding domain"/>
    <property type="match status" value="1"/>
</dbReference>
<dbReference type="GO" id="GO:0006950">
    <property type="term" value="P:response to stress"/>
    <property type="evidence" value="ECO:0007669"/>
    <property type="project" value="TreeGrafter"/>
</dbReference>